<dbReference type="EMBL" id="JAAGWE010000011">
    <property type="protein sequence ID" value="NEM05644.1"/>
    <property type="molecule type" value="Genomic_DNA"/>
</dbReference>
<keyword evidence="4" id="KW-0804">Transcription</keyword>
<accession>A0A6P0GEG4</accession>
<feature type="domain" description="Response regulatory" evidence="7">
    <location>
        <begin position="15"/>
        <end position="133"/>
    </location>
</feature>
<dbReference type="PROSITE" id="PS50043">
    <property type="entry name" value="HTH_LUXR_2"/>
    <property type="match status" value="1"/>
</dbReference>
<dbReference type="InterPro" id="IPR058245">
    <property type="entry name" value="NreC/VraR/RcsB-like_REC"/>
</dbReference>
<dbReference type="PANTHER" id="PTHR43214:SF24">
    <property type="entry name" value="TRANSCRIPTIONAL REGULATORY PROTEIN NARL-RELATED"/>
    <property type="match status" value="1"/>
</dbReference>
<dbReference type="GO" id="GO:0003677">
    <property type="term" value="F:DNA binding"/>
    <property type="evidence" value="ECO:0007669"/>
    <property type="project" value="UniProtKB-KW"/>
</dbReference>
<dbReference type="SMART" id="SM00448">
    <property type="entry name" value="REC"/>
    <property type="match status" value="1"/>
</dbReference>
<dbReference type="RefSeq" id="WP_163475798.1">
    <property type="nucleotide sequence ID" value="NZ_JAAGWE010000011.1"/>
</dbReference>
<evidence type="ECO:0000313" key="8">
    <source>
        <dbReference type="EMBL" id="NEM05644.1"/>
    </source>
</evidence>
<dbReference type="SMART" id="SM00421">
    <property type="entry name" value="HTH_LUXR"/>
    <property type="match status" value="1"/>
</dbReference>
<evidence type="ECO:0000256" key="4">
    <source>
        <dbReference type="ARBA" id="ARBA00023163"/>
    </source>
</evidence>
<dbReference type="SUPFAM" id="SSF52172">
    <property type="entry name" value="CheY-like"/>
    <property type="match status" value="1"/>
</dbReference>
<dbReference type="InterPro" id="IPR011006">
    <property type="entry name" value="CheY-like_superfamily"/>
</dbReference>
<dbReference type="Pfam" id="PF00196">
    <property type="entry name" value="GerE"/>
    <property type="match status" value="1"/>
</dbReference>
<dbReference type="InterPro" id="IPR001789">
    <property type="entry name" value="Sig_transdc_resp-reg_receiver"/>
</dbReference>
<proteinExistence type="predicted"/>
<evidence type="ECO:0000259" key="6">
    <source>
        <dbReference type="PROSITE" id="PS50043"/>
    </source>
</evidence>
<evidence type="ECO:0000256" key="1">
    <source>
        <dbReference type="ARBA" id="ARBA00022553"/>
    </source>
</evidence>
<evidence type="ECO:0000256" key="5">
    <source>
        <dbReference type="PROSITE-ProRule" id="PRU00169"/>
    </source>
</evidence>
<dbReference type="GO" id="GO:0000160">
    <property type="term" value="P:phosphorelay signal transduction system"/>
    <property type="evidence" value="ECO:0007669"/>
    <property type="project" value="InterPro"/>
</dbReference>
<dbReference type="PRINTS" id="PR00038">
    <property type="entry name" value="HTHLUXR"/>
</dbReference>
<dbReference type="SUPFAM" id="SSF46894">
    <property type="entry name" value="C-terminal effector domain of the bipartite response regulators"/>
    <property type="match status" value="1"/>
</dbReference>
<dbReference type="PANTHER" id="PTHR43214">
    <property type="entry name" value="TWO-COMPONENT RESPONSE REGULATOR"/>
    <property type="match status" value="1"/>
</dbReference>
<keyword evidence="1 5" id="KW-0597">Phosphoprotein</keyword>
<evidence type="ECO:0000256" key="2">
    <source>
        <dbReference type="ARBA" id="ARBA00023015"/>
    </source>
</evidence>
<gene>
    <name evidence="8" type="ORF">GCU54_06365</name>
</gene>
<dbReference type="CDD" id="cd06170">
    <property type="entry name" value="LuxR_C_like"/>
    <property type="match status" value="1"/>
</dbReference>
<protein>
    <submittedName>
        <fullName evidence="8">Response regulator transcription factor</fullName>
    </submittedName>
</protein>
<dbReference type="Pfam" id="PF00072">
    <property type="entry name" value="Response_reg"/>
    <property type="match status" value="1"/>
</dbReference>
<dbReference type="Gene3D" id="3.40.50.2300">
    <property type="match status" value="1"/>
</dbReference>
<dbReference type="Proteomes" id="UP000471126">
    <property type="component" value="Unassembled WGS sequence"/>
</dbReference>
<comment type="caution">
    <text evidence="8">The sequence shown here is derived from an EMBL/GenBank/DDBJ whole genome shotgun (WGS) entry which is preliminary data.</text>
</comment>
<dbReference type="PROSITE" id="PS50110">
    <property type="entry name" value="RESPONSE_REGULATORY"/>
    <property type="match status" value="1"/>
</dbReference>
<evidence type="ECO:0000256" key="3">
    <source>
        <dbReference type="ARBA" id="ARBA00023125"/>
    </source>
</evidence>
<dbReference type="GO" id="GO:0006355">
    <property type="term" value="P:regulation of DNA-templated transcription"/>
    <property type="evidence" value="ECO:0007669"/>
    <property type="project" value="InterPro"/>
</dbReference>
<dbReference type="InterPro" id="IPR016032">
    <property type="entry name" value="Sig_transdc_resp-reg_C-effctor"/>
</dbReference>
<dbReference type="InterPro" id="IPR039420">
    <property type="entry name" value="WalR-like"/>
</dbReference>
<feature type="modified residue" description="4-aspartylphosphate" evidence="5">
    <location>
        <position position="66"/>
    </location>
</feature>
<keyword evidence="2" id="KW-0805">Transcription regulation</keyword>
<name>A0A6P0GEG4_9ACTN</name>
<dbReference type="AlphaFoldDB" id="A0A6P0GEG4"/>
<dbReference type="CDD" id="cd17535">
    <property type="entry name" value="REC_NarL-like"/>
    <property type="match status" value="1"/>
</dbReference>
<sequence length="230" mass="24194">MTTPSGAPDGAAPIRVLLADDEQLVRSGFRLLLETEDGIAVVGEATSGADAVAQARALRPDVVLMDIRMPGMDGIEATRRIAGDDRLRGVRVLVLTTYDTDAHVYEGLQAGASGFLLKDAGPAELLHGIRVVAAGESLLAPRITRRLIAQFTARRTADAAAASRLAVLTDREREVLALVGQGMNNDEIGAALFLSPATARTHVSHAMAKLGARDRAQLVVVAYRTGLVGP</sequence>
<evidence type="ECO:0000313" key="9">
    <source>
        <dbReference type="Proteomes" id="UP000471126"/>
    </source>
</evidence>
<organism evidence="8 9">
    <name type="scientific">Geodermatophilus normandii</name>
    <dbReference type="NCBI Taxonomy" id="1137989"/>
    <lineage>
        <taxon>Bacteria</taxon>
        <taxon>Bacillati</taxon>
        <taxon>Actinomycetota</taxon>
        <taxon>Actinomycetes</taxon>
        <taxon>Geodermatophilales</taxon>
        <taxon>Geodermatophilaceae</taxon>
        <taxon>Geodermatophilus</taxon>
    </lineage>
</organism>
<keyword evidence="3" id="KW-0238">DNA-binding</keyword>
<reference evidence="8 9" key="1">
    <citation type="submission" date="2019-12" db="EMBL/GenBank/DDBJ databases">
        <title>WGS of CPCC 203550 I12A-02606.</title>
        <authorList>
            <person name="Jiang Z."/>
        </authorList>
    </citation>
    <scope>NUCLEOTIDE SEQUENCE [LARGE SCALE GENOMIC DNA]</scope>
    <source>
        <strain evidence="8 9">I12A-02606</strain>
    </source>
</reference>
<dbReference type="InterPro" id="IPR000792">
    <property type="entry name" value="Tscrpt_reg_LuxR_C"/>
</dbReference>
<feature type="domain" description="HTH luxR-type" evidence="6">
    <location>
        <begin position="161"/>
        <end position="226"/>
    </location>
</feature>
<evidence type="ECO:0000259" key="7">
    <source>
        <dbReference type="PROSITE" id="PS50110"/>
    </source>
</evidence>